<feature type="signal peptide" evidence="2">
    <location>
        <begin position="1"/>
        <end position="23"/>
    </location>
</feature>
<dbReference type="Gene3D" id="3.30.10.10">
    <property type="entry name" value="Trypsin Inhibitor V, subunit A"/>
    <property type="match status" value="1"/>
</dbReference>
<evidence type="ECO:0000256" key="1">
    <source>
        <dbReference type="SAM" id="MobiDB-lite"/>
    </source>
</evidence>
<comment type="caution">
    <text evidence="3">The sequence shown here is derived from an EMBL/GenBank/DDBJ whole genome shotgun (WGS) entry which is preliminary data.</text>
</comment>
<dbReference type="PANTHER" id="PTHR39600">
    <property type="entry name" value="PEPTIDASE INHIBITOR I78 FAMILY PROTEIN"/>
    <property type="match status" value="1"/>
</dbReference>
<keyword evidence="4" id="KW-1185">Reference proteome</keyword>
<feature type="compositionally biased region" description="Pro residues" evidence="1">
    <location>
        <begin position="47"/>
        <end position="56"/>
    </location>
</feature>
<name>A0ABS7T213_9GAMM</name>
<keyword evidence="2" id="KW-0732">Signal</keyword>
<dbReference type="Pfam" id="PF11720">
    <property type="entry name" value="Inhibitor_I78"/>
    <property type="match status" value="1"/>
</dbReference>
<dbReference type="PANTHER" id="PTHR39600:SF1">
    <property type="entry name" value="PEPTIDASE INHIBITOR I78 FAMILY PROTEIN"/>
    <property type="match status" value="1"/>
</dbReference>
<evidence type="ECO:0000256" key="2">
    <source>
        <dbReference type="SAM" id="SignalP"/>
    </source>
</evidence>
<dbReference type="EMBL" id="JAINZW010000001">
    <property type="protein sequence ID" value="MBZ4037918.1"/>
    <property type="molecule type" value="Genomic_DNA"/>
</dbReference>
<dbReference type="InterPro" id="IPR021719">
    <property type="entry name" value="Prot_inh_I78"/>
</dbReference>
<feature type="compositionally biased region" description="Pro residues" evidence="1">
    <location>
        <begin position="29"/>
        <end position="39"/>
    </location>
</feature>
<reference evidence="3 4" key="1">
    <citation type="submission" date="2021-09" db="EMBL/GenBank/DDBJ databases">
        <title>Lysobacter sp. 13A isolated from the river sediment.</title>
        <authorList>
            <person name="Liu H."/>
            <person name="Li S."/>
            <person name="Mao S."/>
        </authorList>
    </citation>
    <scope>NUCLEOTIDE SEQUENCE [LARGE SCALE GENOMIC DNA]</scope>
    <source>
        <strain evidence="3 4">13A</strain>
    </source>
</reference>
<organism evidence="3 4">
    <name type="scientific">Novilysobacter selenitireducens</name>
    <dbReference type="NCBI Taxonomy" id="2872639"/>
    <lineage>
        <taxon>Bacteria</taxon>
        <taxon>Pseudomonadati</taxon>
        <taxon>Pseudomonadota</taxon>
        <taxon>Gammaproteobacteria</taxon>
        <taxon>Lysobacterales</taxon>
        <taxon>Lysobacteraceae</taxon>
        <taxon>Novilysobacter</taxon>
    </lineage>
</organism>
<evidence type="ECO:0000313" key="3">
    <source>
        <dbReference type="EMBL" id="MBZ4037918.1"/>
    </source>
</evidence>
<evidence type="ECO:0000313" key="4">
    <source>
        <dbReference type="Proteomes" id="UP001430954"/>
    </source>
</evidence>
<dbReference type="Proteomes" id="UP001430954">
    <property type="component" value="Unassembled WGS sequence"/>
</dbReference>
<proteinExistence type="predicted"/>
<feature type="region of interest" description="Disordered" evidence="1">
    <location>
        <begin position="29"/>
        <end position="64"/>
    </location>
</feature>
<accession>A0ABS7T213</accession>
<gene>
    <name evidence="3" type="ORF">K6753_00020</name>
</gene>
<sequence length="124" mass="12777">MESPMVLRIASLSAACTALVALAACATPAAPPASDPLPPATAEAPPMSDPNPPMPTDPCDAETAKPNAIGQVATAEVVERARIEANAEIARVLKPGMMVTMEFRAGRLNIDVDEANVITNVRCG</sequence>
<protein>
    <submittedName>
        <fullName evidence="3">Elastase inhibitor AFLEI Flags</fullName>
    </submittedName>
</protein>
<feature type="chain" id="PRO_5046426561" evidence="2">
    <location>
        <begin position="24"/>
        <end position="124"/>
    </location>
</feature>